<keyword evidence="2" id="KW-0732">Signal</keyword>
<evidence type="ECO:0000313" key="4">
    <source>
        <dbReference type="Proteomes" id="UP000823749"/>
    </source>
</evidence>
<proteinExistence type="predicted"/>
<feature type="region of interest" description="Disordered" evidence="1">
    <location>
        <begin position="47"/>
        <end position="67"/>
    </location>
</feature>
<reference evidence="3" key="1">
    <citation type="submission" date="2020-08" db="EMBL/GenBank/DDBJ databases">
        <title>Plant Genome Project.</title>
        <authorList>
            <person name="Zhang R.-G."/>
        </authorList>
    </citation>
    <scope>NUCLEOTIDE SEQUENCE</scope>
    <source>
        <strain evidence="3">WSP0</strain>
        <tissue evidence="3">Leaf</tissue>
    </source>
</reference>
<dbReference type="Proteomes" id="UP000823749">
    <property type="component" value="Chromosome 12"/>
</dbReference>
<evidence type="ECO:0000313" key="3">
    <source>
        <dbReference type="EMBL" id="KAG5520528.1"/>
    </source>
</evidence>
<sequence>MLTGFFSLLFNSFTTLLTTNASTETEVSRPRKYRPESQNLPILYNTLPPTACSTPSPPAANNPTKSPTMIFLQIDRRSCRDRRRSGRRAAMRRRSCDGHNYFFSDEGFQCQQGMAFEIR</sequence>
<gene>
    <name evidence="3" type="ORF">RHGRI_033192</name>
</gene>
<evidence type="ECO:0000256" key="1">
    <source>
        <dbReference type="SAM" id="MobiDB-lite"/>
    </source>
</evidence>
<dbReference type="AlphaFoldDB" id="A0AAV6HZ05"/>
<name>A0AAV6HZ05_9ERIC</name>
<feature type="compositionally biased region" description="Basic and acidic residues" evidence="1">
    <location>
        <begin position="26"/>
        <end position="35"/>
    </location>
</feature>
<organism evidence="3 4">
    <name type="scientific">Rhododendron griersonianum</name>
    <dbReference type="NCBI Taxonomy" id="479676"/>
    <lineage>
        <taxon>Eukaryota</taxon>
        <taxon>Viridiplantae</taxon>
        <taxon>Streptophyta</taxon>
        <taxon>Embryophyta</taxon>
        <taxon>Tracheophyta</taxon>
        <taxon>Spermatophyta</taxon>
        <taxon>Magnoliopsida</taxon>
        <taxon>eudicotyledons</taxon>
        <taxon>Gunneridae</taxon>
        <taxon>Pentapetalae</taxon>
        <taxon>asterids</taxon>
        <taxon>Ericales</taxon>
        <taxon>Ericaceae</taxon>
        <taxon>Ericoideae</taxon>
        <taxon>Rhodoreae</taxon>
        <taxon>Rhododendron</taxon>
    </lineage>
</organism>
<comment type="caution">
    <text evidence="3">The sequence shown here is derived from an EMBL/GenBank/DDBJ whole genome shotgun (WGS) entry which is preliminary data.</text>
</comment>
<feature type="region of interest" description="Disordered" evidence="1">
    <location>
        <begin position="21"/>
        <end position="40"/>
    </location>
</feature>
<evidence type="ECO:0000256" key="2">
    <source>
        <dbReference type="SAM" id="SignalP"/>
    </source>
</evidence>
<accession>A0AAV6HZ05</accession>
<feature type="chain" id="PRO_5043372284" evidence="2">
    <location>
        <begin position="22"/>
        <end position="119"/>
    </location>
</feature>
<dbReference type="EMBL" id="JACTNZ010000012">
    <property type="protein sequence ID" value="KAG5520528.1"/>
    <property type="molecule type" value="Genomic_DNA"/>
</dbReference>
<feature type="signal peptide" evidence="2">
    <location>
        <begin position="1"/>
        <end position="21"/>
    </location>
</feature>
<keyword evidence="4" id="KW-1185">Reference proteome</keyword>
<protein>
    <submittedName>
        <fullName evidence="3">Uncharacterized protein</fullName>
    </submittedName>
</protein>